<evidence type="ECO:0000256" key="1">
    <source>
        <dbReference type="ARBA" id="ARBA00022729"/>
    </source>
</evidence>
<comment type="caution">
    <text evidence="4">The sequence shown here is derived from an EMBL/GenBank/DDBJ whole genome shotgun (WGS) entry which is preliminary data.</text>
</comment>
<dbReference type="Pfam" id="PF07501">
    <property type="entry name" value="G5"/>
    <property type="match status" value="1"/>
</dbReference>
<feature type="domain" description="G5" evidence="3">
    <location>
        <begin position="103"/>
        <end position="183"/>
    </location>
</feature>
<evidence type="ECO:0000256" key="2">
    <source>
        <dbReference type="SAM" id="Phobius"/>
    </source>
</evidence>
<organism evidence="4 5">
    <name type="scientific">Paractinoplanes ovalisporus</name>
    <dbReference type="NCBI Taxonomy" id="2810368"/>
    <lineage>
        <taxon>Bacteria</taxon>
        <taxon>Bacillati</taxon>
        <taxon>Actinomycetota</taxon>
        <taxon>Actinomycetes</taxon>
        <taxon>Micromonosporales</taxon>
        <taxon>Micromonosporaceae</taxon>
        <taxon>Paractinoplanes</taxon>
    </lineage>
</organism>
<dbReference type="Proteomes" id="UP000632138">
    <property type="component" value="Unassembled WGS sequence"/>
</dbReference>
<name>A0ABS2AFB5_9ACTN</name>
<evidence type="ECO:0000313" key="5">
    <source>
        <dbReference type="Proteomes" id="UP000632138"/>
    </source>
</evidence>
<feature type="transmembrane region" description="Helical" evidence="2">
    <location>
        <begin position="21"/>
        <end position="44"/>
    </location>
</feature>
<evidence type="ECO:0000259" key="3">
    <source>
        <dbReference type="PROSITE" id="PS51109"/>
    </source>
</evidence>
<evidence type="ECO:0000313" key="4">
    <source>
        <dbReference type="EMBL" id="MBM2618513.1"/>
    </source>
</evidence>
<keyword evidence="2" id="KW-1133">Transmembrane helix</keyword>
<dbReference type="EMBL" id="JAENHP010000007">
    <property type="protein sequence ID" value="MBM2618513.1"/>
    <property type="molecule type" value="Genomic_DNA"/>
</dbReference>
<keyword evidence="2" id="KW-0472">Membrane</keyword>
<dbReference type="PROSITE" id="PS51109">
    <property type="entry name" value="G5"/>
    <property type="match status" value="1"/>
</dbReference>
<accession>A0ABS2AFB5</accession>
<keyword evidence="1" id="KW-0732">Signal</keyword>
<dbReference type="Gene3D" id="2.20.230.10">
    <property type="entry name" value="Resuscitation-promoting factor rpfb"/>
    <property type="match status" value="1"/>
</dbReference>
<sequence length="241" mass="24932">MWPGQPPRKKGFWQRLSPWQRAGVVAVALILPCCGGVTVIGALAGDKPKTENVSGDRLAEVQPIATTTAAGAPEAPVVTSAATGAPVATTQPEPEATTAPATTAVVTTKRMVVKERIPYQTRKVEDDSLAKGKTRVRTKGVAGVKTVTWETTYTDGKPTARRIVKTEVTRKPVTKVVAVGTKEAGGGNCDPNYSGCVPIASDVDCAGGSGNGPAYVDGPVTVIGDDIYDLDRDGDGIACDS</sequence>
<keyword evidence="2" id="KW-0812">Transmembrane</keyword>
<dbReference type="InterPro" id="IPR011098">
    <property type="entry name" value="G5_dom"/>
</dbReference>
<gene>
    <name evidence="4" type="ORF">JIG36_23430</name>
</gene>
<proteinExistence type="predicted"/>
<dbReference type="SMART" id="SM01208">
    <property type="entry name" value="G5"/>
    <property type="match status" value="1"/>
</dbReference>
<protein>
    <submittedName>
        <fullName evidence="4">G5 domain-containing protein</fullName>
    </submittedName>
</protein>
<reference evidence="4 5" key="1">
    <citation type="submission" date="2021-01" db="EMBL/GenBank/DDBJ databases">
        <title>Actinoplanes sp. nov. LDG1-06 isolated from lichen.</title>
        <authorList>
            <person name="Saeng-In P."/>
            <person name="Phongsopitanun W."/>
            <person name="Kanchanasin P."/>
            <person name="Yuki M."/>
            <person name="Kudo T."/>
            <person name="Ohkuma M."/>
            <person name="Tanasupawat S."/>
        </authorList>
    </citation>
    <scope>NUCLEOTIDE SEQUENCE [LARGE SCALE GENOMIC DNA]</scope>
    <source>
        <strain evidence="4 5">LDG1-06</strain>
    </source>
</reference>
<keyword evidence="5" id="KW-1185">Reference proteome</keyword>